<dbReference type="InterPro" id="IPR025855">
    <property type="entry name" value="Replic_Relax"/>
</dbReference>
<proteinExistence type="predicted"/>
<sequence>MITNHTPQRQLRGHMPQRPTPRAATTSDHMAKLAKYLTPRDRWLARMLFEHSVFTSHQIASLAWPTHRAANLRLLQLFKWRVLDRFQPFITAGTAPMHYVLDTAGATLLAREDGLELRELGYRHDRAIGIAHSLQLAHTTGINGLFTALSARTRKGHSGGELTAWWSKARCQRHFGDVVRPDAYGRWYEPRAGAIEWFLEYDCGTEALGVLAAKIDRYARLAATTGITTPVLIWLPSSRREAGARRVLAEALAALDDPLLVPVATTSGDLLGPERHGDPALGRWLPLAPARPPGPRLWLAELAGAWPHLAPLSTHDASMPASGDLQAPPPVAPLMRR</sequence>
<dbReference type="Proteomes" id="UP000254425">
    <property type="component" value="Chromosome"/>
</dbReference>
<feature type="compositionally biased region" description="Pro residues" evidence="1">
    <location>
        <begin position="327"/>
        <end position="337"/>
    </location>
</feature>
<evidence type="ECO:0008006" key="4">
    <source>
        <dbReference type="Google" id="ProtNLM"/>
    </source>
</evidence>
<accession>A0A345XVX8</accession>
<name>A0A345XVX8_9ACTN</name>
<dbReference type="AlphaFoldDB" id="A0A345XVX8"/>
<dbReference type="KEGG" id="sarm:DVA86_27355"/>
<evidence type="ECO:0000256" key="1">
    <source>
        <dbReference type="SAM" id="MobiDB-lite"/>
    </source>
</evidence>
<evidence type="ECO:0000313" key="2">
    <source>
        <dbReference type="EMBL" id="AXK35794.1"/>
    </source>
</evidence>
<dbReference type="EMBL" id="CP031320">
    <property type="protein sequence ID" value="AXK35794.1"/>
    <property type="molecule type" value="Genomic_DNA"/>
</dbReference>
<evidence type="ECO:0000313" key="3">
    <source>
        <dbReference type="Proteomes" id="UP000254425"/>
    </source>
</evidence>
<reference evidence="2 3" key="1">
    <citation type="submission" date="2018-07" db="EMBL/GenBank/DDBJ databases">
        <title>Draft genome of the type strain Streptomyces armeniacus ATCC 15676.</title>
        <authorList>
            <person name="Labana P."/>
            <person name="Gosse J.T."/>
            <person name="Boddy C.N."/>
        </authorList>
    </citation>
    <scope>NUCLEOTIDE SEQUENCE [LARGE SCALE GENOMIC DNA]</scope>
    <source>
        <strain evidence="2 3">ATCC 15676</strain>
    </source>
</reference>
<keyword evidence="3" id="KW-1185">Reference proteome</keyword>
<gene>
    <name evidence="2" type="ORF">DVA86_27355</name>
</gene>
<protein>
    <recommendedName>
        <fullName evidence="4">Replication-relaxation</fullName>
    </recommendedName>
</protein>
<feature type="region of interest" description="Disordered" evidence="1">
    <location>
        <begin position="1"/>
        <end position="29"/>
    </location>
</feature>
<feature type="region of interest" description="Disordered" evidence="1">
    <location>
        <begin position="317"/>
        <end position="337"/>
    </location>
</feature>
<organism evidence="2 3">
    <name type="scientific">Streptomyces armeniacus</name>
    <dbReference type="NCBI Taxonomy" id="83291"/>
    <lineage>
        <taxon>Bacteria</taxon>
        <taxon>Bacillati</taxon>
        <taxon>Actinomycetota</taxon>
        <taxon>Actinomycetes</taxon>
        <taxon>Kitasatosporales</taxon>
        <taxon>Streptomycetaceae</taxon>
        <taxon>Streptomyces</taxon>
    </lineage>
</organism>
<dbReference type="Pfam" id="PF13814">
    <property type="entry name" value="Replic_Relax"/>
    <property type="match status" value="1"/>
</dbReference>